<organism evidence="2 3">
    <name type="scientific">Lysobacter arenosi</name>
    <dbReference type="NCBI Taxonomy" id="2795387"/>
    <lineage>
        <taxon>Bacteria</taxon>
        <taxon>Pseudomonadati</taxon>
        <taxon>Pseudomonadota</taxon>
        <taxon>Gammaproteobacteria</taxon>
        <taxon>Lysobacterales</taxon>
        <taxon>Lysobacteraceae</taxon>
        <taxon>Lysobacter</taxon>
    </lineage>
</organism>
<name>A0ABX7REE4_9GAMM</name>
<dbReference type="Proteomes" id="UP000663400">
    <property type="component" value="Chromosome"/>
</dbReference>
<proteinExistence type="predicted"/>
<dbReference type="EMBL" id="CP071517">
    <property type="protein sequence ID" value="QSX76395.1"/>
    <property type="molecule type" value="Genomic_DNA"/>
</dbReference>
<feature type="signal peptide" evidence="1">
    <location>
        <begin position="1"/>
        <end position="20"/>
    </location>
</feature>
<keyword evidence="1" id="KW-0732">Signal</keyword>
<dbReference type="RefSeq" id="WP_200609406.1">
    <property type="nucleotide sequence ID" value="NZ_CP071517.1"/>
</dbReference>
<reference evidence="2 3" key="1">
    <citation type="submission" date="2021-02" db="EMBL/GenBank/DDBJ databases">
        <title>Lysobacter arenosi sp. nov., isolated from soil of gangwondo yeongwol, south Korea.</title>
        <authorList>
            <person name="Kim K.R."/>
            <person name="Kim K.H."/>
            <person name="Jeon C.O."/>
        </authorList>
    </citation>
    <scope>NUCLEOTIDE SEQUENCE [LARGE SCALE GENOMIC DNA]</scope>
    <source>
        <strain evidence="2 3">R7</strain>
    </source>
</reference>
<accession>A0ABX7REE4</accession>
<dbReference type="PROSITE" id="PS51257">
    <property type="entry name" value="PROKAR_LIPOPROTEIN"/>
    <property type="match status" value="1"/>
</dbReference>
<evidence type="ECO:0008006" key="4">
    <source>
        <dbReference type="Google" id="ProtNLM"/>
    </source>
</evidence>
<protein>
    <recommendedName>
        <fullName evidence="4">Lipoprotein</fullName>
    </recommendedName>
</protein>
<keyword evidence="3" id="KW-1185">Reference proteome</keyword>
<feature type="chain" id="PRO_5047270546" description="Lipoprotein" evidence="1">
    <location>
        <begin position="21"/>
        <end position="80"/>
    </location>
</feature>
<evidence type="ECO:0000256" key="1">
    <source>
        <dbReference type="SAM" id="SignalP"/>
    </source>
</evidence>
<gene>
    <name evidence="2" type="ORF">HIV01_007945</name>
</gene>
<evidence type="ECO:0000313" key="2">
    <source>
        <dbReference type="EMBL" id="QSX76395.1"/>
    </source>
</evidence>
<sequence>MNASLRMAVLVSVVGLAACAGMQSKTAYVPEPKAPSIMDDDEAYIAYVERVARRRGIEVVWVNTPRKTADQVAQESGQQQ</sequence>
<evidence type="ECO:0000313" key="3">
    <source>
        <dbReference type="Proteomes" id="UP000663400"/>
    </source>
</evidence>